<evidence type="ECO:0000313" key="2">
    <source>
        <dbReference type="EMBL" id="CAI9163577.1"/>
    </source>
</evidence>
<organism evidence="2 3">
    <name type="scientific">Rangifer tarandus platyrhynchus</name>
    <name type="common">Svalbard reindeer</name>
    <dbReference type="NCBI Taxonomy" id="3082113"/>
    <lineage>
        <taxon>Eukaryota</taxon>
        <taxon>Metazoa</taxon>
        <taxon>Chordata</taxon>
        <taxon>Craniata</taxon>
        <taxon>Vertebrata</taxon>
        <taxon>Euteleostomi</taxon>
        <taxon>Mammalia</taxon>
        <taxon>Eutheria</taxon>
        <taxon>Laurasiatheria</taxon>
        <taxon>Artiodactyla</taxon>
        <taxon>Ruminantia</taxon>
        <taxon>Pecora</taxon>
        <taxon>Cervidae</taxon>
        <taxon>Odocoileinae</taxon>
        <taxon>Rangifer</taxon>
    </lineage>
</organism>
<reference evidence="2" key="1">
    <citation type="submission" date="2023-04" db="EMBL/GenBank/DDBJ databases">
        <authorList>
            <consortium name="ELIXIR-Norway"/>
        </authorList>
    </citation>
    <scope>NUCLEOTIDE SEQUENCE [LARGE SCALE GENOMIC DNA]</scope>
</reference>
<proteinExistence type="predicted"/>
<name>A0ABN8YPT4_RANTA</name>
<sequence>MCVARCQLGLGLCFHPRPQGPPSGTPARPSEDSECMLLPPPRLLPREGTGPLSRPKLLIGSSASPQPCPDGCSILLGPTPQSPVPDPNRKVVPVPDETTLCPRFRLSQSPTPGVLPHRECVLKNEFANKPTNPTLQKNKTLIFFFFCAKNCGHAGSASSGPSCCLILIYCFFFFFY</sequence>
<evidence type="ECO:0000256" key="1">
    <source>
        <dbReference type="SAM" id="MobiDB-lite"/>
    </source>
</evidence>
<feature type="region of interest" description="Disordered" evidence="1">
    <location>
        <begin position="17"/>
        <end position="71"/>
    </location>
</feature>
<gene>
    <name evidence="2" type="ORF">MRATA1EN1_LOCUS12539</name>
</gene>
<keyword evidence="3" id="KW-1185">Reference proteome</keyword>
<dbReference type="Proteomes" id="UP001176941">
    <property type="component" value="Chromosome 21"/>
</dbReference>
<evidence type="ECO:0000313" key="3">
    <source>
        <dbReference type="Proteomes" id="UP001176941"/>
    </source>
</evidence>
<accession>A0ABN8YPT4</accession>
<dbReference type="EMBL" id="OX459957">
    <property type="protein sequence ID" value="CAI9163577.1"/>
    <property type="molecule type" value="Genomic_DNA"/>
</dbReference>
<protein>
    <submittedName>
        <fullName evidence="2">Uncharacterized protein</fullName>
    </submittedName>
</protein>